<dbReference type="PANTHER" id="PTHR33240">
    <property type="entry name" value="OS08G0508500 PROTEIN"/>
    <property type="match status" value="1"/>
</dbReference>
<dbReference type="CDD" id="cd00303">
    <property type="entry name" value="retropepsin_like"/>
    <property type="match status" value="1"/>
</dbReference>
<reference evidence="1 2" key="1">
    <citation type="journal article" date="2023" name="Hortic Res">
        <title>The complete reference genome for grapevine (Vitis vinifera L.) genetics and breeding.</title>
        <authorList>
            <person name="Shi X."/>
            <person name="Cao S."/>
            <person name="Wang X."/>
            <person name="Huang S."/>
            <person name="Wang Y."/>
            <person name="Liu Z."/>
            <person name="Liu W."/>
            <person name="Leng X."/>
            <person name="Peng Y."/>
            <person name="Wang N."/>
            <person name="Wang Y."/>
            <person name="Ma Z."/>
            <person name="Xu X."/>
            <person name="Zhang F."/>
            <person name="Xue H."/>
            <person name="Zhong H."/>
            <person name="Wang Y."/>
            <person name="Zhang K."/>
            <person name="Velt A."/>
            <person name="Avia K."/>
            <person name="Holtgrawe D."/>
            <person name="Grimplet J."/>
            <person name="Matus J.T."/>
            <person name="Ware D."/>
            <person name="Wu X."/>
            <person name="Wang H."/>
            <person name="Liu C."/>
            <person name="Fang Y."/>
            <person name="Rustenholz C."/>
            <person name="Cheng Z."/>
            <person name="Xiao H."/>
            <person name="Zhou Y."/>
        </authorList>
    </citation>
    <scope>NUCLEOTIDE SEQUENCE [LARGE SCALE GENOMIC DNA]</scope>
    <source>
        <strain evidence="2">cv. Pinot noir / PN40024</strain>
        <tissue evidence="1">Leaf</tissue>
    </source>
</reference>
<keyword evidence="2" id="KW-1185">Reference proteome</keyword>
<gene>
    <name evidence="1" type="ORF">VitviT2T_026759</name>
</gene>
<dbReference type="Proteomes" id="UP001227230">
    <property type="component" value="Chromosome 17"/>
</dbReference>
<dbReference type="PANTHER" id="PTHR33240:SF15">
    <property type="entry name" value="GAG-PRO-LIKE PROTEIN"/>
    <property type="match status" value="1"/>
</dbReference>
<sequence>MRPVDGTVTCPPINANRVLRPHEDALISTLGISGFDMKRVLIDLGSSADLLQMLAYRQMGFPSSTLENSRQILYGFNGATTTSLGDVVLPVQVGPVTSNMQFLVVKDLSYFNAIMGCVGFHSINSIPSTYHQMVSYLIEDRQINLLSNQLATCHCYQVVLESGHPTNNEPCPKPSNVDEQ</sequence>
<evidence type="ECO:0000313" key="1">
    <source>
        <dbReference type="EMBL" id="WKA09081.1"/>
    </source>
</evidence>
<dbReference type="Gene3D" id="2.40.70.10">
    <property type="entry name" value="Acid Proteases"/>
    <property type="match status" value="1"/>
</dbReference>
<evidence type="ECO:0000313" key="2">
    <source>
        <dbReference type="Proteomes" id="UP001227230"/>
    </source>
</evidence>
<dbReference type="EMBL" id="CP126664">
    <property type="protein sequence ID" value="WKA09081.1"/>
    <property type="molecule type" value="Genomic_DNA"/>
</dbReference>
<protein>
    <recommendedName>
        <fullName evidence="3">Peptidase A2 domain-containing protein</fullName>
    </recommendedName>
</protein>
<dbReference type="InterPro" id="IPR021109">
    <property type="entry name" value="Peptidase_aspartic_dom_sf"/>
</dbReference>
<accession>A0ABY9DPN6</accession>
<name>A0ABY9DPN6_VITVI</name>
<proteinExistence type="predicted"/>
<evidence type="ECO:0008006" key="3">
    <source>
        <dbReference type="Google" id="ProtNLM"/>
    </source>
</evidence>
<organism evidence="1 2">
    <name type="scientific">Vitis vinifera</name>
    <name type="common">Grape</name>
    <dbReference type="NCBI Taxonomy" id="29760"/>
    <lineage>
        <taxon>Eukaryota</taxon>
        <taxon>Viridiplantae</taxon>
        <taxon>Streptophyta</taxon>
        <taxon>Embryophyta</taxon>
        <taxon>Tracheophyta</taxon>
        <taxon>Spermatophyta</taxon>
        <taxon>Magnoliopsida</taxon>
        <taxon>eudicotyledons</taxon>
        <taxon>Gunneridae</taxon>
        <taxon>Pentapetalae</taxon>
        <taxon>rosids</taxon>
        <taxon>Vitales</taxon>
        <taxon>Vitaceae</taxon>
        <taxon>Viteae</taxon>
        <taxon>Vitis</taxon>
    </lineage>
</organism>